<evidence type="ECO:0000259" key="11">
    <source>
        <dbReference type="SMART" id="SM00092"/>
    </source>
</evidence>
<dbReference type="PANTHER" id="PTHR11437:SF3">
    <property type="entry name" value="EOSINOPHIL CATIONIC PROTEIN"/>
    <property type="match status" value="1"/>
</dbReference>
<dbReference type="SUPFAM" id="SSF54076">
    <property type="entry name" value="RNase A-like"/>
    <property type="match status" value="1"/>
</dbReference>
<evidence type="ECO:0000256" key="8">
    <source>
        <dbReference type="ARBA" id="ARBA00041168"/>
    </source>
</evidence>
<proteinExistence type="inferred from homology"/>
<dbReference type="InterPro" id="IPR036816">
    <property type="entry name" value="RNaseA-like_dom_sf"/>
</dbReference>
<dbReference type="GeneTree" id="ENSGT00940000162253"/>
<evidence type="ECO:0000256" key="4">
    <source>
        <dbReference type="ARBA" id="ARBA00022759"/>
    </source>
</evidence>
<dbReference type="GO" id="GO:0016787">
    <property type="term" value="F:hydrolase activity"/>
    <property type="evidence" value="ECO:0007669"/>
    <property type="project" value="UniProtKB-KW"/>
</dbReference>
<dbReference type="PROSITE" id="PS00127">
    <property type="entry name" value="RNASE_PANCREATIC"/>
    <property type="match status" value="1"/>
</dbReference>
<evidence type="ECO:0000256" key="1">
    <source>
        <dbReference type="ARBA" id="ARBA00005600"/>
    </source>
</evidence>
<dbReference type="AlphaFoldDB" id="A0A8C8ZS10"/>
<evidence type="ECO:0000256" key="9">
    <source>
        <dbReference type="ARBA" id="ARBA00042656"/>
    </source>
</evidence>
<evidence type="ECO:0000256" key="10">
    <source>
        <dbReference type="RuleBase" id="RU000651"/>
    </source>
</evidence>
<dbReference type="Gene3D" id="3.10.130.10">
    <property type="entry name" value="Ribonuclease A-like domain"/>
    <property type="match status" value="1"/>
</dbReference>
<dbReference type="GO" id="GO:0006935">
    <property type="term" value="P:chemotaxis"/>
    <property type="evidence" value="ECO:0007669"/>
    <property type="project" value="TreeGrafter"/>
</dbReference>
<keyword evidence="5 10" id="KW-0378">Hydrolase</keyword>
<reference evidence="12" key="2">
    <citation type="submission" date="2025-09" db="UniProtKB">
        <authorList>
            <consortium name="Ensembl"/>
        </authorList>
    </citation>
    <scope>IDENTIFICATION</scope>
</reference>
<dbReference type="GO" id="GO:0004540">
    <property type="term" value="F:RNA nuclease activity"/>
    <property type="evidence" value="ECO:0007669"/>
    <property type="project" value="TreeGrafter"/>
</dbReference>
<evidence type="ECO:0000313" key="12">
    <source>
        <dbReference type="Ensembl" id="ENSPSMP00000017413.1"/>
    </source>
</evidence>
<dbReference type="GO" id="GO:0002227">
    <property type="term" value="P:innate immune response in mucosa"/>
    <property type="evidence" value="ECO:0007669"/>
    <property type="project" value="TreeGrafter"/>
</dbReference>
<evidence type="ECO:0000256" key="5">
    <source>
        <dbReference type="ARBA" id="ARBA00022801"/>
    </source>
</evidence>
<keyword evidence="4 10" id="KW-0255">Endonuclease</keyword>
<name>A0A8C8ZS10_PROSS</name>
<evidence type="ECO:0000256" key="3">
    <source>
        <dbReference type="ARBA" id="ARBA00022729"/>
    </source>
</evidence>
<dbReference type="GO" id="GO:0050830">
    <property type="term" value="P:defense response to Gram-positive bacterium"/>
    <property type="evidence" value="ECO:0007669"/>
    <property type="project" value="TreeGrafter"/>
</dbReference>
<keyword evidence="2 10" id="KW-0540">Nuclease</keyword>
<organism evidence="12 13">
    <name type="scientific">Prolemur simus</name>
    <name type="common">Greater bamboo lemur</name>
    <name type="synonym">Hapalemur simus</name>
    <dbReference type="NCBI Taxonomy" id="1328070"/>
    <lineage>
        <taxon>Eukaryota</taxon>
        <taxon>Metazoa</taxon>
        <taxon>Chordata</taxon>
        <taxon>Craniata</taxon>
        <taxon>Vertebrata</taxon>
        <taxon>Euteleostomi</taxon>
        <taxon>Mammalia</taxon>
        <taxon>Eutheria</taxon>
        <taxon>Euarchontoglires</taxon>
        <taxon>Primates</taxon>
        <taxon>Strepsirrhini</taxon>
        <taxon>Lemuriformes</taxon>
        <taxon>Lemuridae</taxon>
        <taxon>Prolemur</taxon>
    </lineage>
</organism>
<dbReference type="InterPro" id="IPR001427">
    <property type="entry name" value="RNaseA"/>
</dbReference>
<protein>
    <recommendedName>
        <fullName evidence="8">Eosinophil cationic protein</fullName>
    </recommendedName>
    <alternativeName>
        <fullName evidence="9">Ribonuclease 3</fullName>
    </alternativeName>
</protein>
<dbReference type="PRINTS" id="PR00794">
    <property type="entry name" value="RIBONUCLEASE"/>
</dbReference>
<evidence type="ECO:0000256" key="6">
    <source>
        <dbReference type="ARBA" id="ARBA00023157"/>
    </source>
</evidence>
<feature type="chain" id="PRO_5034612215" description="Eosinophil cationic protein" evidence="10">
    <location>
        <begin position="31"/>
        <end position="161"/>
    </location>
</feature>
<accession>A0A8C8ZS10</accession>
<dbReference type="PANTHER" id="PTHR11437">
    <property type="entry name" value="RIBONUCLEASE"/>
    <property type="match status" value="1"/>
</dbReference>
<dbReference type="InterPro" id="IPR023412">
    <property type="entry name" value="RNaseA_domain"/>
</dbReference>
<dbReference type="FunFam" id="3.10.130.10:FF:000001">
    <property type="entry name" value="Ribonuclease pancreatic"/>
    <property type="match status" value="1"/>
</dbReference>
<keyword evidence="13" id="KW-1185">Reference proteome</keyword>
<dbReference type="GO" id="GO:0003676">
    <property type="term" value="F:nucleic acid binding"/>
    <property type="evidence" value="ECO:0007669"/>
    <property type="project" value="InterPro"/>
</dbReference>
<keyword evidence="3 10" id="KW-0732">Signal</keyword>
<feature type="domain" description="Ribonuclease A-domain" evidence="11">
    <location>
        <begin position="34"/>
        <end position="161"/>
    </location>
</feature>
<dbReference type="CDD" id="cd06265">
    <property type="entry name" value="RNase_A_canonical"/>
    <property type="match status" value="1"/>
</dbReference>
<dbReference type="GO" id="GO:0005615">
    <property type="term" value="C:extracellular space"/>
    <property type="evidence" value="ECO:0007669"/>
    <property type="project" value="TreeGrafter"/>
</dbReference>
<evidence type="ECO:0000313" key="13">
    <source>
        <dbReference type="Proteomes" id="UP000694414"/>
    </source>
</evidence>
<evidence type="ECO:0000256" key="7">
    <source>
        <dbReference type="ARBA" id="ARBA00023180"/>
    </source>
</evidence>
<keyword evidence="7" id="KW-0325">Glycoprotein</keyword>
<reference evidence="12" key="1">
    <citation type="submission" date="2025-08" db="UniProtKB">
        <authorList>
            <consortium name="Ensembl"/>
        </authorList>
    </citation>
    <scope>IDENTIFICATION</scope>
</reference>
<dbReference type="GO" id="GO:0004519">
    <property type="term" value="F:endonuclease activity"/>
    <property type="evidence" value="ECO:0007669"/>
    <property type="project" value="UniProtKB-KW"/>
</dbReference>
<dbReference type="Ensembl" id="ENSPSMT00000020249.1">
    <property type="protein sequence ID" value="ENSPSMP00000017413.1"/>
    <property type="gene ID" value="ENSPSMG00000012408.1"/>
</dbReference>
<dbReference type="SMART" id="SM00092">
    <property type="entry name" value="RNAse_Pc"/>
    <property type="match status" value="1"/>
</dbReference>
<comment type="similarity">
    <text evidence="1 10">Belongs to the pancreatic ribonuclease family.</text>
</comment>
<dbReference type="InterPro" id="IPR023411">
    <property type="entry name" value="RNaseA_AS"/>
</dbReference>
<keyword evidence="6" id="KW-1015">Disulfide bond</keyword>
<evidence type="ECO:0000256" key="2">
    <source>
        <dbReference type="ARBA" id="ARBA00022722"/>
    </source>
</evidence>
<feature type="signal peptide" evidence="10">
    <location>
        <begin position="1"/>
        <end position="30"/>
    </location>
</feature>
<dbReference type="Proteomes" id="UP000694414">
    <property type="component" value="Unplaced"/>
</dbReference>
<sequence length="161" mass="17809">MRNMVPKLLNSRLCLLLLLGLMGMLGSFHAAPPGLTRAQWFEIQHINMTHAQCNNAMRVVNGYTGRCKGQNTFLHTTFKDVVNVCGTPTITCLTSRSTNCHNSSIRVPLTYCNLTSRPTPVANCRYAQTSAQMFYIVACDKPSPQDPPTYPVVPVHLDGIL</sequence>
<dbReference type="Pfam" id="PF00074">
    <property type="entry name" value="RnaseA"/>
    <property type="match status" value="1"/>
</dbReference>